<sequence>MHIRYHCRWFKFDIMSFDFGWQIGIRFNNWACRIPTPIPLEKGTILYSIRQQGLFQSLRQRFHVPPKNKVELSDHQSDIAKVTG</sequence>
<protein>
    <submittedName>
        <fullName evidence="1">Uncharacterized protein</fullName>
    </submittedName>
</protein>
<evidence type="ECO:0000313" key="1">
    <source>
        <dbReference type="EMBL" id="QJI01855.1"/>
    </source>
</evidence>
<accession>A0A6M3XV39</accession>
<name>A0A6M3XV39_9ZZZZ</name>
<organism evidence="1">
    <name type="scientific">viral metagenome</name>
    <dbReference type="NCBI Taxonomy" id="1070528"/>
    <lineage>
        <taxon>unclassified sequences</taxon>
        <taxon>metagenomes</taxon>
        <taxon>organismal metagenomes</taxon>
    </lineage>
</organism>
<reference evidence="1" key="1">
    <citation type="submission" date="2020-03" db="EMBL/GenBank/DDBJ databases">
        <title>The deep terrestrial virosphere.</title>
        <authorList>
            <person name="Holmfeldt K."/>
            <person name="Nilsson E."/>
            <person name="Simone D."/>
            <person name="Lopez-Fernandez M."/>
            <person name="Wu X."/>
            <person name="de Brujin I."/>
            <person name="Lundin D."/>
            <person name="Andersson A."/>
            <person name="Bertilsson S."/>
            <person name="Dopson M."/>
        </authorList>
    </citation>
    <scope>NUCLEOTIDE SEQUENCE</scope>
    <source>
        <strain evidence="1">TM448B02817</strain>
    </source>
</reference>
<gene>
    <name evidence="1" type="ORF">TM448B02817_0006</name>
</gene>
<dbReference type="EMBL" id="MT144956">
    <property type="protein sequence ID" value="QJI01855.1"/>
    <property type="molecule type" value="Genomic_DNA"/>
</dbReference>
<proteinExistence type="predicted"/>
<dbReference type="AlphaFoldDB" id="A0A6M3XV39"/>